<dbReference type="Gene3D" id="3.40.630.30">
    <property type="match status" value="1"/>
</dbReference>
<dbReference type="PANTHER" id="PTHR47443">
    <property type="entry name" value="ACYL-COA N-ACYLTRANSFERASES (NAT) SUPERFAMILY PROTEIN"/>
    <property type="match status" value="1"/>
</dbReference>
<feature type="domain" description="N-acetyltransferase" evidence="1">
    <location>
        <begin position="27"/>
        <end position="200"/>
    </location>
</feature>
<name>B7K3I8_RIPO1</name>
<dbReference type="eggNOG" id="COG0456">
    <property type="taxonomic scope" value="Bacteria"/>
</dbReference>
<evidence type="ECO:0000313" key="3">
    <source>
        <dbReference type="Proteomes" id="UP000008204"/>
    </source>
</evidence>
<evidence type="ECO:0000313" key="2">
    <source>
        <dbReference type="EMBL" id="ACK65330.1"/>
    </source>
</evidence>
<dbReference type="GO" id="GO:0016747">
    <property type="term" value="F:acyltransferase activity, transferring groups other than amino-acyl groups"/>
    <property type="evidence" value="ECO:0007669"/>
    <property type="project" value="InterPro"/>
</dbReference>
<dbReference type="CDD" id="cd04301">
    <property type="entry name" value="NAT_SF"/>
    <property type="match status" value="1"/>
</dbReference>
<dbReference type="PROSITE" id="PS51186">
    <property type="entry name" value="GNAT"/>
    <property type="match status" value="1"/>
</dbReference>
<dbReference type="Proteomes" id="UP000008204">
    <property type="component" value="Chromosome"/>
</dbReference>
<protein>
    <submittedName>
        <fullName evidence="2">GCN5-related N-acetyltransferase</fullName>
    </submittedName>
</protein>
<dbReference type="PANTHER" id="PTHR47443:SF3">
    <property type="entry name" value="GCN5-RELATED N-ACETYLTRANSFERASE 4, CHLOROPLASTIC"/>
    <property type="match status" value="1"/>
</dbReference>
<dbReference type="AlphaFoldDB" id="B7K3I8"/>
<dbReference type="Pfam" id="PF00583">
    <property type="entry name" value="Acetyltransf_1"/>
    <property type="match status" value="1"/>
</dbReference>
<proteinExistence type="predicted"/>
<dbReference type="OrthoDB" id="482525at2"/>
<sequence length="204" mass="23671">MDFCWFSTVFSYSSAKPSQNNLEQFPVVVRMAQLKDLKGLTDLLITSFHPSHPWLSWLQPIFKLGIYEDLRTRFNSRSPYYCCLVATVLVQSSCEAEETIIGTVEVTLRPEFNSQSLYISNLAVSLPYRRQGVARHLLLKCEQIAQEWGYQFLSLHVLEDNHSARKLYLSSGYQLHSTQLTWQSLLFKSPRRLFLQKNLNSLNN</sequence>
<dbReference type="EMBL" id="CP001287">
    <property type="protein sequence ID" value="ACK65330.1"/>
    <property type="molecule type" value="Genomic_DNA"/>
</dbReference>
<accession>B7K3I8</accession>
<dbReference type="HOGENOM" id="CLU_087926_0_0_3"/>
<dbReference type="KEGG" id="cyp:PCC8801_1265"/>
<organism evidence="2 3">
    <name type="scientific">Rippkaea orientalis (strain PCC 8801 / RF-1)</name>
    <name type="common">Cyanothece sp. (strain PCC 8801)</name>
    <dbReference type="NCBI Taxonomy" id="41431"/>
    <lineage>
        <taxon>Bacteria</taxon>
        <taxon>Bacillati</taxon>
        <taxon>Cyanobacteriota</taxon>
        <taxon>Cyanophyceae</taxon>
        <taxon>Oscillatoriophycideae</taxon>
        <taxon>Chroococcales</taxon>
        <taxon>Aphanothecaceae</taxon>
        <taxon>Rippkaea</taxon>
        <taxon>Rippkaea orientalis</taxon>
    </lineage>
</organism>
<gene>
    <name evidence="2" type="ordered locus">PCC8801_1265</name>
</gene>
<evidence type="ECO:0000259" key="1">
    <source>
        <dbReference type="PROSITE" id="PS51186"/>
    </source>
</evidence>
<reference evidence="3" key="1">
    <citation type="journal article" date="2011" name="MBio">
        <title>Novel metabolic attributes of the genus Cyanothece, comprising a group of unicellular nitrogen-fixing Cyanobacteria.</title>
        <authorList>
            <person name="Bandyopadhyay A."/>
            <person name="Elvitigala T."/>
            <person name="Welsh E."/>
            <person name="Stockel J."/>
            <person name="Liberton M."/>
            <person name="Min H."/>
            <person name="Sherman L.A."/>
            <person name="Pakrasi H.B."/>
        </authorList>
    </citation>
    <scope>NUCLEOTIDE SEQUENCE [LARGE SCALE GENOMIC DNA]</scope>
    <source>
        <strain evidence="3">PCC 8801</strain>
    </source>
</reference>
<dbReference type="SUPFAM" id="SSF55729">
    <property type="entry name" value="Acyl-CoA N-acyltransferases (Nat)"/>
    <property type="match status" value="1"/>
</dbReference>
<keyword evidence="2" id="KW-0808">Transferase</keyword>
<dbReference type="InterPro" id="IPR000182">
    <property type="entry name" value="GNAT_dom"/>
</dbReference>
<dbReference type="RefSeq" id="WP_012594604.1">
    <property type="nucleotide sequence ID" value="NC_011726.1"/>
</dbReference>
<dbReference type="InterPro" id="IPR016181">
    <property type="entry name" value="Acyl_CoA_acyltransferase"/>
</dbReference>
<dbReference type="STRING" id="41431.PCC8801_1265"/>
<keyword evidence="3" id="KW-1185">Reference proteome</keyword>